<comment type="similarity">
    <text evidence="2">Belongs to the cytidine and deoxycytidylate deaminase family. ADAT3 subfamily.</text>
</comment>
<dbReference type="OrthoDB" id="3180714at2759"/>
<evidence type="ECO:0000313" key="5">
    <source>
        <dbReference type="Proteomes" id="UP000789342"/>
    </source>
</evidence>
<sequence>MADANLPFQKVLSDEESRSLQTVDVYISDIEPKETGRVLKFMQNHCPQSKALDHVKRVRKTCHDEVDNLNLLIQQHNLESIIIPRIHQIPKYPAVSRTQFEEWKKLWPINFHENSRDSNFTLDEIAALKYYMTRAVKLAEIAKSRGEVPVGCLIVDPQSSSILCEANDTRILTGNPLRHAVLNCINALAFSKKPNNDEKNANDTLLPQKRKSEMDDDQLMQSEYISLVSTPETSDEIENKAAYLCKGYDIFITHEPCVLWLWCIQGLVEYFTEGRITPQEV</sequence>
<evidence type="ECO:0000256" key="1">
    <source>
        <dbReference type="ARBA" id="ARBA00022694"/>
    </source>
</evidence>
<keyword evidence="5" id="KW-1185">Reference proteome</keyword>
<name>A0A9N9AFU2_9GLOM</name>
<dbReference type="GO" id="GO:0005737">
    <property type="term" value="C:cytoplasm"/>
    <property type="evidence" value="ECO:0007669"/>
    <property type="project" value="TreeGrafter"/>
</dbReference>
<evidence type="ECO:0000313" key="4">
    <source>
        <dbReference type="EMBL" id="CAG8529296.1"/>
    </source>
</evidence>
<dbReference type="InterPro" id="IPR016193">
    <property type="entry name" value="Cytidine_deaminase-like"/>
</dbReference>
<protein>
    <submittedName>
        <fullName evidence="4">2394_t:CDS:1</fullName>
    </submittedName>
</protein>
<feature type="domain" description="CMP/dCMP-type deaminase" evidence="3">
    <location>
        <begin position="126"/>
        <end position="281"/>
    </location>
</feature>
<dbReference type="AlphaFoldDB" id="A0A9N9AFU2"/>
<dbReference type="InterPro" id="IPR002125">
    <property type="entry name" value="CMP_dCMP_dom"/>
</dbReference>
<dbReference type="Pfam" id="PF00383">
    <property type="entry name" value="dCMP_cyt_deam_1"/>
    <property type="match status" value="1"/>
</dbReference>
<dbReference type="GO" id="GO:0005634">
    <property type="term" value="C:nucleus"/>
    <property type="evidence" value="ECO:0007669"/>
    <property type="project" value="TreeGrafter"/>
</dbReference>
<evidence type="ECO:0000259" key="3">
    <source>
        <dbReference type="PROSITE" id="PS51747"/>
    </source>
</evidence>
<dbReference type="PANTHER" id="PTHR11079:SF156">
    <property type="entry name" value="INACTIVE TRNA-SPECIFIC ADENOSINE DEAMINASE-LIKE PROTEIN 3-RELATED"/>
    <property type="match status" value="1"/>
</dbReference>
<comment type="caution">
    <text evidence="4">The sequence shown here is derived from an EMBL/GenBank/DDBJ whole genome shotgun (WGS) entry which is preliminary data.</text>
</comment>
<dbReference type="GO" id="GO:0052717">
    <property type="term" value="F:tRNA-specific adenosine-34 deaminase activity"/>
    <property type="evidence" value="ECO:0007669"/>
    <property type="project" value="TreeGrafter"/>
</dbReference>
<dbReference type="PROSITE" id="PS51747">
    <property type="entry name" value="CYT_DCMP_DEAMINASES_2"/>
    <property type="match status" value="1"/>
</dbReference>
<dbReference type="EMBL" id="CAJVPV010002541">
    <property type="protein sequence ID" value="CAG8529296.1"/>
    <property type="molecule type" value="Genomic_DNA"/>
</dbReference>
<dbReference type="SUPFAM" id="SSF53927">
    <property type="entry name" value="Cytidine deaminase-like"/>
    <property type="match status" value="1"/>
</dbReference>
<dbReference type="Gene3D" id="3.40.140.10">
    <property type="entry name" value="Cytidine Deaminase, domain 2"/>
    <property type="match status" value="1"/>
</dbReference>
<gene>
    <name evidence="4" type="ORF">AMORRO_LOCUS4592</name>
</gene>
<dbReference type="GO" id="GO:0008033">
    <property type="term" value="P:tRNA processing"/>
    <property type="evidence" value="ECO:0007669"/>
    <property type="project" value="UniProtKB-KW"/>
</dbReference>
<reference evidence="4" key="1">
    <citation type="submission" date="2021-06" db="EMBL/GenBank/DDBJ databases">
        <authorList>
            <person name="Kallberg Y."/>
            <person name="Tangrot J."/>
            <person name="Rosling A."/>
        </authorList>
    </citation>
    <scope>NUCLEOTIDE SEQUENCE</scope>
    <source>
        <strain evidence="4">CL551</strain>
    </source>
</reference>
<dbReference type="Proteomes" id="UP000789342">
    <property type="component" value="Unassembled WGS sequence"/>
</dbReference>
<keyword evidence="1" id="KW-0819">tRNA processing</keyword>
<evidence type="ECO:0000256" key="2">
    <source>
        <dbReference type="ARBA" id="ARBA00038160"/>
    </source>
</evidence>
<dbReference type="PANTHER" id="PTHR11079">
    <property type="entry name" value="CYTOSINE DEAMINASE FAMILY MEMBER"/>
    <property type="match status" value="1"/>
</dbReference>
<organism evidence="4 5">
    <name type="scientific">Acaulospora morrowiae</name>
    <dbReference type="NCBI Taxonomy" id="94023"/>
    <lineage>
        <taxon>Eukaryota</taxon>
        <taxon>Fungi</taxon>
        <taxon>Fungi incertae sedis</taxon>
        <taxon>Mucoromycota</taxon>
        <taxon>Glomeromycotina</taxon>
        <taxon>Glomeromycetes</taxon>
        <taxon>Diversisporales</taxon>
        <taxon>Acaulosporaceae</taxon>
        <taxon>Acaulospora</taxon>
    </lineage>
</organism>
<proteinExistence type="inferred from homology"/>
<accession>A0A9N9AFU2</accession>